<reference evidence="1 2" key="1">
    <citation type="submission" date="2015-01" db="EMBL/GenBank/DDBJ databases">
        <title>Evolution of Trichinella species and genotypes.</title>
        <authorList>
            <person name="Korhonen P.K."/>
            <person name="Edoardo P."/>
            <person name="Giuseppe L.R."/>
            <person name="Gasser R.B."/>
        </authorList>
    </citation>
    <scope>NUCLEOTIDE SEQUENCE [LARGE SCALE GENOMIC DNA]</scope>
    <source>
        <strain evidence="1">ISS37</strain>
    </source>
</reference>
<proteinExistence type="predicted"/>
<comment type="caution">
    <text evidence="1">The sequence shown here is derived from an EMBL/GenBank/DDBJ whole genome shotgun (WGS) entry which is preliminary data.</text>
</comment>
<organism evidence="1 2">
    <name type="scientific">Trichinella nelsoni</name>
    <dbReference type="NCBI Taxonomy" id="6336"/>
    <lineage>
        <taxon>Eukaryota</taxon>
        <taxon>Metazoa</taxon>
        <taxon>Ecdysozoa</taxon>
        <taxon>Nematoda</taxon>
        <taxon>Enoplea</taxon>
        <taxon>Dorylaimia</taxon>
        <taxon>Trichinellida</taxon>
        <taxon>Trichinellidae</taxon>
        <taxon>Trichinella</taxon>
    </lineage>
</organism>
<gene>
    <name evidence="1" type="ORF">T07_2050</name>
</gene>
<keyword evidence="2" id="KW-1185">Reference proteome</keyword>
<dbReference type="OrthoDB" id="431691at2759"/>
<dbReference type="EMBL" id="JYDL01000040">
    <property type="protein sequence ID" value="KRX21310.1"/>
    <property type="molecule type" value="Genomic_DNA"/>
</dbReference>
<evidence type="ECO:0000313" key="2">
    <source>
        <dbReference type="Proteomes" id="UP000054630"/>
    </source>
</evidence>
<protein>
    <submittedName>
        <fullName evidence="1">Uncharacterized protein</fullName>
    </submittedName>
</protein>
<name>A0A0V0S3J1_9BILA</name>
<dbReference type="AlphaFoldDB" id="A0A0V0S3J1"/>
<accession>A0A0V0S3J1</accession>
<sequence length="85" mass="10172">MMASSKCMQLLENCSCLLHQCIRWNRKYRKFNTVMVLNKHGIESRLSKPSGRRIVMRKILMEQKFIAWGHDNFSDNSKRRLNFPL</sequence>
<evidence type="ECO:0000313" key="1">
    <source>
        <dbReference type="EMBL" id="KRX21310.1"/>
    </source>
</evidence>
<dbReference type="Proteomes" id="UP000054630">
    <property type="component" value="Unassembled WGS sequence"/>
</dbReference>